<dbReference type="AlphaFoldDB" id="A0AAN6N5I1"/>
<name>A0AAN6N5I1_9PEZI</name>
<dbReference type="InterPro" id="IPR011009">
    <property type="entry name" value="Kinase-like_dom_sf"/>
</dbReference>
<feature type="domain" description="Aminoglycoside phosphotransferase" evidence="1">
    <location>
        <begin position="30"/>
        <end position="244"/>
    </location>
</feature>
<keyword evidence="3" id="KW-1185">Reference proteome</keyword>
<sequence>MLPRILYRNHCHRQKTSNGRSQRAATTTVRRVVRVSQNYMVKYGWLVEPIEGENMLYVHEKTTRIRIPRVYAIYCEKGRDWRGIDRTCTFIVMEYIDGQNLAAVWGKTLNYEGKTSVIAQLRDAFDELRSLAPPSPTYFGSIRNRQLRDGMFLTEEKGVRSSNGPFQTEDELTEALIQKMESAEYGEFPADMAAYYRRVVPRVLRSGDGRPVFSHSDLQNKNVMLQPDGKVVIVDWATAGWYPVY</sequence>
<proteinExistence type="predicted"/>
<keyword evidence="2" id="KW-0808">Transferase</keyword>
<evidence type="ECO:0000313" key="3">
    <source>
        <dbReference type="Proteomes" id="UP001303473"/>
    </source>
</evidence>
<dbReference type="Gene3D" id="3.30.200.150">
    <property type="match status" value="1"/>
</dbReference>
<dbReference type="Gene3D" id="3.90.1200.10">
    <property type="match status" value="1"/>
</dbReference>
<dbReference type="InterPro" id="IPR051678">
    <property type="entry name" value="AGP_Transferase"/>
</dbReference>
<dbReference type="Pfam" id="PF01636">
    <property type="entry name" value="APH"/>
    <property type="match status" value="1"/>
</dbReference>
<evidence type="ECO:0000313" key="2">
    <source>
        <dbReference type="EMBL" id="KAK3939556.1"/>
    </source>
</evidence>
<dbReference type="Proteomes" id="UP001303473">
    <property type="component" value="Unassembled WGS sequence"/>
</dbReference>
<comment type="caution">
    <text evidence="2">The sequence shown here is derived from an EMBL/GenBank/DDBJ whole genome shotgun (WGS) entry which is preliminary data.</text>
</comment>
<evidence type="ECO:0000259" key="1">
    <source>
        <dbReference type="Pfam" id="PF01636"/>
    </source>
</evidence>
<organism evidence="2 3">
    <name type="scientific">Diplogelasinospora grovesii</name>
    <dbReference type="NCBI Taxonomy" id="303347"/>
    <lineage>
        <taxon>Eukaryota</taxon>
        <taxon>Fungi</taxon>
        <taxon>Dikarya</taxon>
        <taxon>Ascomycota</taxon>
        <taxon>Pezizomycotina</taxon>
        <taxon>Sordariomycetes</taxon>
        <taxon>Sordariomycetidae</taxon>
        <taxon>Sordariales</taxon>
        <taxon>Diplogelasinosporaceae</taxon>
        <taxon>Diplogelasinospora</taxon>
    </lineage>
</organism>
<dbReference type="PANTHER" id="PTHR21310">
    <property type="entry name" value="AMINOGLYCOSIDE PHOSPHOTRANSFERASE-RELATED-RELATED"/>
    <property type="match status" value="1"/>
</dbReference>
<dbReference type="GO" id="GO:0016301">
    <property type="term" value="F:kinase activity"/>
    <property type="evidence" value="ECO:0007669"/>
    <property type="project" value="UniProtKB-KW"/>
</dbReference>
<dbReference type="EMBL" id="MU853809">
    <property type="protein sequence ID" value="KAK3939556.1"/>
    <property type="molecule type" value="Genomic_DNA"/>
</dbReference>
<reference evidence="3" key="1">
    <citation type="journal article" date="2023" name="Mol. Phylogenet. Evol.">
        <title>Genome-scale phylogeny and comparative genomics of the fungal order Sordariales.</title>
        <authorList>
            <person name="Hensen N."/>
            <person name="Bonometti L."/>
            <person name="Westerberg I."/>
            <person name="Brannstrom I.O."/>
            <person name="Guillou S."/>
            <person name="Cros-Aarteil S."/>
            <person name="Calhoun S."/>
            <person name="Haridas S."/>
            <person name="Kuo A."/>
            <person name="Mondo S."/>
            <person name="Pangilinan J."/>
            <person name="Riley R."/>
            <person name="LaButti K."/>
            <person name="Andreopoulos B."/>
            <person name="Lipzen A."/>
            <person name="Chen C."/>
            <person name="Yan M."/>
            <person name="Daum C."/>
            <person name="Ng V."/>
            <person name="Clum A."/>
            <person name="Steindorff A."/>
            <person name="Ohm R.A."/>
            <person name="Martin F."/>
            <person name="Silar P."/>
            <person name="Natvig D.O."/>
            <person name="Lalanne C."/>
            <person name="Gautier V."/>
            <person name="Ament-Velasquez S.L."/>
            <person name="Kruys A."/>
            <person name="Hutchinson M.I."/>
            <person name="Powell A.J."/>
            <person name="Barry K."/>
            <person name="Miller A.N."/>
            <person name="Grigoriev I.V."/>
            <person name="Debuchy R."/>
            <person name="Gladieux P."/>
            <person name="Hiltunen Thoren M."/>
            <person name="Johannesson H."/>
        </authorList>
    </citation>
    <scope>NUCLEOTIDE SEQUENCE [LARGE SCALE GENOMIC DNA]</scope>
    <source>
        <strain evidence="3">CBS 340.73</strain>
    </source>
</reference>
<dbReference type="InterPro" id="IPR002575">
    <property type="entry name" value="Aminoglycoside_PTrfase"/>
</dbReference>
<accession>A0AAN6N5I1</accession>
<gene>
    <name evidence="2" type="ORF">QBC46DRAFT_143729</name>
</gene>
<protein>
    <submittedName>
        <fullName evidence="2">Kinase-like domain-containing protein</fullName>
    </submittedName>
</protein>
<dbReference type="SUPFAM" id="SSF56112">
    <property type="entry name" value="Protein kinase-like (PK-like)"/>
    <property type="match status" value="1"/>
</dbReference>
<keyword evidence="2" id="KW-0418">Kinase</keyword>
<dbReference type="PANTHER" id="PTHR21310:SF48">
    <property type="entry name" value="AMINOGLYCOSIDE PHOSPHOTRANSFERASE DOMAIN-CONTAINING PROTEIN"/>
    <property type="match status" value="1"/>
</dbReference>